<accession>Q64982</accession>
<feature type="compositionally biased region" description="Polar residues" evidence="1">
    <location>
        <begin position="14"/>
        <end position="26"/>
    </location>
</feature>
<organismHost>
    <name type="scientific">Gallus gallus</name>
    <name type="common">Chicken</name>
    <dbReference type="NCBI Taxonomy" id="9031"/>
</organismHost>
<sequence length="124" mass="14202">MEAVIKGEGGSLPQVRSASRNQQRSGESTKGRKWEKQLCSEMRRWRRRKRPHLKPLAHPAIIAEQLLAVIAPQPRLLLLLMWGVVCILPWRGWESSRARGVTHLRGRNSQGRSQGMRVRLLGRP</sequence>
<dbReference type="Proteomes" id="UP000007183">
    <property type="component" value="Segment"/>
</dbReference>
<proteinExistence type="predicted"/>
<reference evidence="2 3" key="5">
    <citation type="journal article" date="1985" name="Cell">
        <title>Rous sarcoma virus encodes a transcriptional activator.</title>
        <authorList>
            <person name="Broome S."/>
            <person name="Gilbert W."/>
        </authorList>
    </citation>
    <scope>NUCLEOTIDE SEQUENCE [LARGE SCALE GENOMIC DNA]</scope>
    <source>
        <strain evidence="3">Prague C</strain>
    </source>
</reference>
<name>Q64982_RSVP</name>
<organism evidence="3">
    <name type="scientific">Rous sarcoma virus subgroup C (strain Prague)</name>
    <name type="common">RSV-Pr-C</name>
    <dbReference type="NCBI Taxonomy" id="11888"/>
    <lineage>
        <taxon>Viruses</taxon>
        <taxon>Riboviria</taxon>
        <taxon>Pararnavirae</taxon>
        <taxon>Artverviricota</taxon>
        <taxon>Revtraviricetes</taxon>
        <taxon>Ortervirales</taxon>
        <taxon>Retroviridae</taxon>
        <taxon>Orthoretrovirinae</taxon>
        <taxon>Alpharetrovirus</taxon>
        <taxon>Alpharetrovirus avirousar</taxon>
        <taxon>Rous sarcoma virus</taxon>
    </lineage>
</organism>
<reference evidence="3" key="3">
    <citation type="journal article" date="1982" name="J. Virol.">
        <title>Restriction endonuclease and nucleotide sequence analyses of molecularly cloned unintegrated avian tumor virus DNA: structure of large terminal repeats in circle junctions.</title>
        <authorList>
            <person name="Katz R.A."/>
            <person name="Omer C.A."/>
            <person name="Weis J.H."/>
            <person name="Mitsialis S.A."/>
            <person name="Faras A.J."/>
            <person name="Guntaka R.V."/>
        </authorList>
    </citation>
    <scope>NUCLEOTIDE SEQUENCE [LARGE SCALE GENOMIC DNA]</scope>
    <source>
        <strain evidence="3">Prague C</strain>
    </source>
</reference>
<feature type="region of interest" description="Disordered" evidence="1">
    <location>
        <begin position="1"/>
        <end position="35"/>
    </location>
</feature>
<reference evidence="3" key="1">
    <citation type="journal article" date="1977" name="Proc. Natl. Acad. Sci. U.S.A.">
        <title>Rous sarcoma virus genome is terminally redundant: the 5' sequence.</title>
        <authorList>
            <person name="Haseltine W.A."/>
            <person name="Maxam A.M."/>
            <person name="Gilbert W."/>
        </authorList>
    </citation>
    <scope>NUCLEOTIDE SEQUENCE [LARGE SCALE GENOMIC DNA]</scope>
    <source>
        <strain evidence="3">Prague C</strain>
    </source>
</reference>
<dbReference type="EMBL" id="J02342">
    <property type="protein sequence ID" value="AAB59931.1"/>
    <property type="molecule type" value="Genomic_RNA"/>
</dbReference>
<evidence type="ECO:0000313" key="3">
    <source>
        <dbReference type="Proteomes" id="UP000007183"/>
    </source>
</evidence>
<reference evidence="2 3" key="4">
    <citation type="journal article" date="1983" name="Cell">
        <title>Nucleotide sequence of Rous sarcoma virus.</title>
        <authorList>
            <person name="Schwartz D.E."/>
            <person name="Tizard R."/>
            <person name="Gilbert W."/>
        </authorList>
    </citation>
    <scope>NUCLEOTIDE SEQUENCE [LARGE SCALE GENOMIC DNA]</scope>
    <source>
        <strain evidence="3">Prague C</strain>
    </source>
</reference>
<evidence type="ECO:0000313" key="2">
    <source>
        <dbReference type="EMBL" id="AAB59931.1"/>
    </source>
</evidence>
<protein>
    <submittedName>
        <fullName evidence="2">Transcriptional activator protein</fullName>
    </submittedName>
</protein>
<reference evidence="3" key="2">
    <citation type="journal article" date="1977" name="Proc. Natl. Acad. Sci. U.S.A.">
        <title>Nucleotide sequence at the 5' terminus of the avian sarcoma virus genome.</title>
        <authorList>
            <person name="Shine J."/>
            <person name="Czernilofsky A.P."/>
            <person name="Friedrich R."/>
            <person name="Bishop J.M."/>
            <person name="Goodman H.M."/>
        </authorList>
    </citation>
    <scope>NUCLEOTIDE SEQUENCE [LARGE SCALE GENOMIC DNA]</scope>
    <source>
        <strain evidence="3">Prague C</strain>
    </source>
</reference>
<evidence type="ECO:0000256" key="1">
    <source>
        <dbReference type="SAM" id="MobiDB-lite"/>
    </source>
</evidence>